<reference evidence="1 2" key="1">
    <citation type="journal article" date="2011" name="Stand. Genomic Sci.">
        <title>Complete genome sequence of Desulfobulbus propionicus type strain (1pr3).</title>
        <authorList>
            <person name="Pagani I."/>
            <person name="Lapidus A."/>
            <person name="Nolan M."/>
            <person name="Lucas S."/>
            <person name="Hammon N."/>
            <person name="Deshpande S."/>
            <person name="Cheng J.F."/>
            <person name="Chertkov O."/>
            <person name="Davenport K."/>
            <person name="Tapia R."/>
            <person name="Han C."/>
            <person name="Goodwin L."/>
            <person name="Pitluck S."/>
            <person name="Liolios K."/>
            <person name="Mavromatis K."/>
            <person name="Ivanova N."/>
            <person name="Mikhailova N."/>
            <person name="Pati A."/>
            <person name="Chen A."/>
            <person name="Palaniappan K."/>
            <person name="Land M."/>
            <person name="Hauser L."/>
            <person name="Chang Y.J."/>
            <person name="Jeffries C.D."/>
            <person name="Detter J.C."/>
            <person name="Brambilla E."/>
            <person name="Kannan K.P."/>
            <person name="Djao O.D."/>
            <person name="Rohde M."/>
            <person name="Pukall R."/>
            <person name="Spring S."/>
            <person name="Goker M."/>
            <person name="Sikorski J."/>
            <person name="Woyke T."/>
            <person name="Bristow J."/>
            <person name="Eisen J.A."/>
            <person name="Markowitz V."/>
            <person name="Hugenholtz P."/>
            <person name="Kyrpides N.C."/>
            <person name="Klenk H.P."/>
        </authorList>
    </citation>
    <scope>NUCLEOTIDE SEQUENCE [LARGE SCALE GENOMIC DNA]</scope>
    <source>
        <strain evidence="2">ATCC 33891 / DSM 2032 / 1pr3</strain>
    </source>
</reference>
<proteinExistence type="predicted"/>
<dbReference type="RefSeq" id="WP_015724198.1">
    <property type="nucleotide sequence ID" value="NC_014972.1"/>
</dbReference>
<protein>
    <submittedName>
        <fullName evidence="1">Ankyrin</fullName>
    </submittedName>
</protein>
<dbReference type="KEGG" id="dpr:Despr_1503"/>
<keyword evidence="2" id="KW-1185">Reference proteome</keyword>
<name>A0A7U3YLL9_DESPD</name>
<dbReference type="Proteomes" id="UP000006365">
    <property type="component" value="Chromosome"/>
</dbReference>
<organism evidence="1 2">
    <name type="scientific">Desulfobulbus propionicus (strain ATCC 33891 / DSM 2032 / VKM B-1956 / 1pr3)</name>
    <dbReference type="NCBI Taxonomy" id="577650"/>
    <lineage>
        <taxon>Bacteria</taxon>
        <taxon>Pseudomonadati</taxon>
        <taxon>Thermodesulfobacteriota</taxon>
        <taxon>Desulfobulbia</taxon>
        <taxon>Desulfobulbales</taxon>
        <taxon>Desulfobulbaceae</taxon>
        <taxon>Desulfobulbus</taxon>
    </lineage>
</organism>
<accession>A0A7U3YLL9</accession>
<evidence type="ECO:0000313" key="1">
    <source>
        <dbReference type="EMBL" id="ADW17657.1"/>
    </source>
</evidence>
<sequence length="56" mass="6053">MTQEKKKEVCPTCGGKKVLEGVCETSSEWQGKTPDGQVCTPDQKCPTCKGKGYVES</sequence>
<gene>
    <name evidence="1" type="ordered locus">Despr_1503</name>
</gene>
<dbReference type="AlphaFoldDB" id="A0A7U3YLL9"/>
<evidence type="ECO:0000313" key="2">
    <source>
        <dbReference type="Proteomes" id="UP000006365"/>
    </source>
</evidence>
<dbReference type="EMBL" id="CP002364">
    <property type="protein sequence ID" value="ADW17657.1"/>
    <property type="molecule type" value="Genomic_DNA"/>
</dbReference>